<dbReference type="Pfam" id="PF00528">
    <property type="entry name" value="BPD_transp_1"/>
    <property type="match status" value="1"/>
</dbReference>
<feature type="transmembrane region" description="Helical" evidence="7">
    <location>
        <begin position="252"/>
        <end position="273"/>
    </location>
</feature>
<dbReference type="OrthoDB" id="9815445at2"/>
<dbReference type="GO" id="GO:0055085">
    <property type="term" value="P:transmembrane transport"/>
    <property type="evidence" value="ECO:0007669"/>
    <property type="project" value="InterPro"/>
</dbReference>
<dbReference type="RefSeq" id="WP_139082605.1">
    <property type="nucleotide sequence ID" value="NZ_VDFV01000028.1"/>
</dbReference>
<feature type="domain" description="ABC transmembrane type-1" evidence="8">
    <location>
        <begin position="84"/>
        <end position="273"/>
    </location>
</feature>
<keyword evidence="6 7" id="KW-0472">Membrane</keyword>
<dbReference type="GO" id="GO:0005886">
    <property type="term" value="C:plasma membrane"/>
    <property type="evidence" value="ECO:0007669"/>
    <property type="project" value="UniProtKB-SubCell"/>
</dbReference>
<evidence type="ECO:0000256" key="2">
    <source>
        <dbReference type="ARBA" id="ARBA00022448"/>
    </source>
</evidence>
<reference evidence="9 10" key="1">
    <citation type="submission" date="2019-06" db="EMBL/GenBank/DDBJ databases">
        <authorList>
            <person name="Jiang L."/>
        </authorList>
    </citation>
    <scope>NUCLEOTIDE SEQUENCE [LARGE SCALE GENOMIC DNA]</scope>
    <source>
        <strain evidence="9 10">YIM 48858</strain>
    </source>
</reference>
<keyword evidence="4 7" id="KW-0812">Transmembrane</keyword>
<name>A0A5C4N979_9RHOB</name>
<evidence type="ECO:0000313" key="9">
    <source>
        <dbReference type="EMBL" id="TNC67502.1"/>
    </source>
</evidence>
<comment type="similarity">
    <text evidence="7">Belongs to the binding-protein-dependent transport system permease family.</text>
</comment>
<evidence type="ECO:0000259" key="8">
    <source>
        <dbReference type="PROSITE" id="PS50928"/>
    </source>
</evidence>
<keyword evidence="5 7" id="KW-1133">Transmembrane helix</keyword>
<dbReference type="PROSITE" id="PS50928">
    <property type="entry name" value="ABC_TM1"/>
    <property type="match status" value="1"/>
</dbReference>
<keyword evidence="3" id="KW-1003">Cell membrane</keyword>
<dbReference type="InterPro" id="IPR000515">
    <property type="entry name" value="MetI-like"/>
</dbReference>
<evidence type="ECO:0000256" key="3">
    <source>
        <dbReference type="ARBA" id="ARBA00022475"/>
    </source>
</evidence>
<dbReference type="Gene3D" id="1.10.3720.10">
    <property type="entry name" value="MetI-like"/>
    <property type="match status" value="1"/>
</dbReference>
<evidence type="ECO:0000256" key="5">
    <source>
        <dbReference type="ARBA" id="ARBA00022989"/>
    </source>
</evidence>
<keyword evidence="2 7" id="KW-0813">Transport</keyword>
<evidence type="ECO:0000256" key="7">
    <source>
        <dbReference type="RuleBase" id="RU363032"/>
    </source>
</evidence>
<dbReference type="InterPro" id="IPR035906">
    <property type="entry name" value="MetI-like_sf"/>
</dbReference>
<evidence type="ECO:0000256" key="6">
    <source>
        <dbReference type="ARBA" id="ARBA00023136"/>
    </source>
</evidence>
<dbReference type="CDD" id="cd06261">
    <property type="entry name" value="TM_PBP2"/>
    <property type="match status" value="1"/>
</dbReference>
<evidence type="ECO:0000313" key="10">
    <source>
        <dbReference type="Proteomes" id="UP000305709"/>
    </source>
</evidence>
<accession>A0A5C4N979</accession>
<feature type="transmembrane region" description="Helical" evidence="7">
    <location>
        <begin position="20"/>
        <end position="44"/>
    </location>
</feature>
<organism evidence="9 10">
    <name type="scientific">Rubellimicrobium roseum</name>
    <dbReference type="NCBI Taxonomy" id="687525"/>
    <lineage>
        <taxon>Bacteria</taxon>
        <taxon>Pseudomonadati</taxon>
        <taxon>Pseudomonadota</taxon>
        <taxon>Alphaproteobacteria</taxon>
        <taxon>Rhodobacterales</taxon>
        <taxon>Roseobacteraceae</taxon>
        <taxon>Rubellimicrobium</taxon>
    </lineage>
</organism>
<dbReference type="EMBL" id="VDFV01000028">
    <property type="protein sequence ID" value="TNC67502.1"/>
    <property type="molecule type" value="Genomic_DNA"/>
</dbReference>
<sequence>MTALPAQGIAPLQRIQRLNVAGAILSILTVVAAVIWAFPIYWAVVTSLKPENETVRAAVELWPETLTFEHYRFALFETQIGNWYLNSLGTAFGTMILTVSSSLLCGYAISQLRFPLRQPLWWLILASFMVPTQTLIINHFELVANLGLLNTWAGIILPQLIHPVVIIVYKQFFDGVPKEFREAAVMDNASEWRILTRVYIPMNWGVTTALCIVTFIWSWNAFLWPFLAVTRTEEMTITVGITQVNDAFGVYYARQLSAAVLAGLPVALAYLIFQRRVTQAITLSAGIKG</sequence>
<protein>
    <submittedName>
        <fullName evidence="9">Carbohydrate ABC transporter permease</fullName>
    </submittedName>
</protein>
<dbReference type="PANTHER" id="PTHR43744:SF12">
    <property type="entry name" value="ABC TRANSPORTER PERMEASE PROTEIN MG189-RELATED"/>
    <property type="match status" value="1"/>
</dbReference>
<gene>
    <name evidence="9" type="ORF">FHG71_15470</name>
</gene>
<dbReference type="PANTHER" id="PTHR43744">
    <property type="entry name" value="ABC TRANSPORTER PERMEASE PROTEIN MG189-RELATED-RELATED"/>
    <property type="match status" value="1"/>
</dbReference>
<evidence type="ECO:0000256" key="4">
    <source>
        <dbReference type="ARBA" id="ARBA00022692"/>
    </source>
</evidence>
<dbReference type="AlphaFoldDB" id="A0A5C4N979"/>
<feature type="transmembrane region" description="Helical" evidence="7">
    <location>
        <begin position="152"/>
        <end position="173"/>
    </location>
</feature>
<keyword evidence="10" id="KW-1185">Reference proteome</keyword>
<evidence type="ECO:0000256" key="1">
    <source>
        <dbReference type="ARBA" id="ARBA00004651"/>
    </source>
</evidence>
<feature type="transmembrane region" description="Helical" evidence="7">
    <location>
        <begin position="194"/>
        <end position="217"/>
    </location>
</feature>
<proteinExistence type="inferred from homology"/>
<feature type="transmembrane region" description="Helical" evidence="7">
    <location>
        <begin position="83"/>
        <end position="108"/>
    </location>
</feature>
<feature type="transmembrane region" description="Helical" evidence="7">
    <location>
        <begin position="120"/>
        <end position="140"/>
    </location>
</feature>
<dbReference type="Proteomes" id="UP000305709">
    <property type="component" value="Unassembled WGS sequence"/>
</dbReference>
<comment type="subcellular location">
    <subcellularLocation>
        <location evidence="1 7">Cell membrane</location>
        <topology evidence="1 7">Multi-pass membrane protein</topology>
    </subcellularLocation>
</comment>
<comment type="caution">
    <text evidence="9">The sequence shown here is derived from an EMBL/GenBank/DDBJ whole genome shotgun (WGS) entry which is preliminary data.</text>
</comment>
<dbReference type="SUPFAM" id="SSF161098">
    <property type="entry name" value="MetI-like"/>
    <property type="match status" value="1"/>
</dbReference>